<proteinExistence type="predicted"/>
<feature type="compositionally biased region" description="Basic and acidic residues" evidence="2">
    <location>
        <begin position="142"/>
        <end position="154"/>
    </location>
</feature>
<dbReference type="InterPro" id="IPR000253">
    <property type="entry name" value="FHA_dom"/>
</dbReference>
<dbReference type="RefSeq" id="XP_012895209.1">
    <property type="nucleotide sequence ID" value="XM_013039755.1"/>
</dbReference>
<dbReference type="GO" id="GO:0043565">
    <property type="term" value="F:sequence-specific DNA binding"/>
    <property type="evidence" value="ECO:0007669"/>
    <property type="project" value="TreeGrafter"/>
</dbReference>
<gene>
    <name evidence="4" type="ORF">GSBLH_T00006257001</name>
</gene>
<protein>
    <recommendedName>
        <fullName evidence="3">FHA domain-containing protein</fullName>
    </recommendedName>
</protein>
<dbReference type="OMA" id="QFICISE"/>
<dbReference type="GeneID" id="24922382"/>
<evidence type="ECO:0000259" key="3">
    <source>
        <dbReference type="PROSITE" id="PS50006"/>
    </source>
</evidence>
<keyword evidence="5" id="KW-1185">Reference proteome</keyword>
<dbReference type="PANTHER" id="PTHR21712">
    <property type="entry name" value="PRE-RRNA-PROCESSING PROTEIN FHL1"/>
    <property type="match status" value="1"/>
</dbReference>
<dbReference type="PANTHER" id="PTHR21712:SF29">
    <property type="entry name" value="PRE-RRNA-PROCESSING PROTEIN FHL1"/>
    <property type="match status" value="1"/>
</dbReference>
<dbReference type="GO" id="GO:0005634">
    <property type="term" value="C:nucleus"/>
    <property type="evidence" value="ECO:0007669"/>
    <property type="project" value="TreeGrafter"/>
</dbReference>
<organism evidence="4">
    <name type="scientific">Blastocystis hominis</name>
    <dbReference type="NCBI Taxonomy" id="12968"/>
    <lineage>
        <taxon>Eukaryota</taxon>
        <taxon>Sar</taxon>
        <taxon>Stramenopiles</taxon>
        <taxon>Bigyra</taxon>
        <taxon>Opalozoa</taxon>
        <taxon>Opalinata</taxon>
        <taxon>Blastocystidae</taxon>
        <taxon>Blastocystis</taxon>
    </lineage>
</organism>
<dbReference type="InterPro" id="IPR045178">
    <property type="entry name" value="Fhl1/FHA1"/>
</dbReference>
<feature type="region of interest" description="Disordered" evidence="2">
    <location>
        <begin position="114"/>
        <end position="154"/>
    </location>
</feature>
<sequence>MSIVEAYAKLHGKDQDWYITGLPFVFGRKSEKSPEHFVDITLGEGTKTVSREHAVLTYSEEKKAYVLEIKGKSGCIINRKQYVRGERCCLYNKDAVEMAQCKFYFLLPTGASPEGANKEEEEAAAPSAKRVLEENPSGQSSKRVETIDVNKKEK</sequence>
<dbReference type="SMART" id="SM00240">
    <property type="entry name" value="FHA"/>
    <property type="match status" value="1"/>
</dbReference>
<evidence type="ECO:0000256" key="2">
    <source>
        <dbReference type="SAM" id="MobiDB-lite"/>
    </source>
</evidence>
<evidence type="ECO:0000313" key="5">
    <source>
        <dbReference type="Proteomes" id="UP000008312"/>
    </source>
</evidence>
<dbReference type="Proteomes" id="UP000008312">
    <property type="component" value="Unassembled WGS sequence"/>
</dbReference>
<dbReference type="EMBL" id="FN668640">
    <property type="protein sequence ID" value="CBK21161.2"/>
    <property type="molecule type" value="Genomic_DNA"/>
</dbReference>
<reference evidence="4" key="1">
    <citation type="submission" date="2010-02" db="EMBL/GenBank/DDBJ databases">
        <title>Sequencing and annotation of the Blastocystis hominis genome.</title>
        <authorList>
            <person name="Wincker P."/>
        </authorList>
    </citation>
    <scope>NUCLEOTIDE SEQUENCE</scope>
    <source>
        <strain evidence="4">Singapore isolate B</strain>
    </source>
</reference>
<dbReference type="InParanoid" id="D8LZC2"/>
<dbReference type="Pfam" id="PF00498">
    <property type="entry name" value="FHA"/>
    <property type="match status" value="1"/>
</dbReference>
<dbReference type="PROSITE" id="PS50006">
    <property type="entry name" value="FHA_DOMAIN"/>
    <property type="match status" value="1"/>
</dbReference>
<evidence type="ECO:0000313" key="4">
    <source>
        <dbReference type="EMBL" id="CBK21161.2"/>
    </source>
</evidence>
<dbReference type="AlphaFoldDB" id="D8LZC2"/>
<accession>D8LZC2</accession>
<feature type="domain" description="FHA" evidence="3">
    <location>
        <begin position="24"/>
        <end position="82"/>
    </location>
</feature>
<evidence type="ECO:0000256" key="1">
    <source>
        <dbReference type="ARBA" id="ARBA00023242"/>
    </source>
</evidence>
<dbReference type="Gene3D" id="2.60.200.20">
    <property type="match status" value="1"/>
</dbReference>
<dbReference type="InterPro" id="IPR008984">
    <property type="entry name" value="SMAD_FHA_dom_sf"/>
</dbReference>
<keyword evidence="1" id="KW-0539">Nucleus</keyword>
<dbReference type="SUPFAM" id="SSF49879">
    <property type="entry name" value="SMAD/FHA domain"/>
    <property type="match status" value="1"/>
</dbReference>
<name>D8LZC2_BLAHO</name>
<dbReference type="OrthoDB" id="691130at2759"/>
<dbReference type="GO" id="GO:0060962">
    <property type="term" value="P:regulation of ribosomal protein gene transcription by RNA polymerase II"/>
    <property type="evidence" value="ECO:0007669"/>
    <property type="project" value="InterPro"/>
</dbReference>